<evidence type="ECO:0000313" key="2">
    <source>
        <dbReference type="EMBL" id="KAK7407118.1"/>
    </source>
</evidence>
<sequence>MKANPIFKSKSLLLLSSKSQKTELSQKPPPPLMKEKEGKGKTTELVGLLSDPTFSTRLILTTSHPRDIHIFMNLMIRIMDGFGLTISDNIQVALR</sequence>
<evidence type="ECO:0000256" key="1">
    <source>
        <dbReference type="SAM" id="MobiDB-lite"/>
    </source>
</evidence>
<dbReference type="EMBL" id="JAYMYS010000002">
    <property type="protein sequence ID" value="KAK7407118.1"/>
    <property type="molecule type" value="Genomic_DNA"/>
</dbReference>
<name>A0AAN9T603_PSOTE</name>
<evidence type="ECO:0000313" key="3">
    <source>
        <dbReference type="Proteomes" id="UP001386955"/>
    </source>
</evidence>
<organism evidence="2 3">
    <name type="scientific">Psophocarpus tetragonolobus</name>
    <name type="common">Winged bean</name>
    <name type="synonym">Dolichos tetragonolobus</name>
    <dbReference type="NCBI Taxonomy" id="3891"/>
    <lineage>
        <taxon>Eukaryota</taxon>
        <taxon>Viridiplantae</taxon>
        <taxon>Streptophyta</taxon>
        <taxon>Embryophyta</taxon>
        <taxon>Tracheophyta</taxon>
        <taxon>Spermatophyta</taxon>
        <taxon>Magnoliopsida</taxon>
        <taxon>eudicotyledons</taxon>
        <taxon>Gunneridae</taxon>
        <taxon>Pentapetalae</taxon>
        <taxon>rosids</taxon>
        <taxon>fabids</taxon>
        <taxon>Fabales</taxon>
        <taxon>Fabaceae</taxon>
        <taxon>Papilionoideae</taxon>
        <taxon>50 kb inversion clade</taxon>
        <taxon>NPAAA clade</taxon>
        <taxon>indigoferoid/millettioid clade</taxon>
        <taxon>Phaseoleae</taxon>
        <taxon>Psophocarpus</taxon>
    </lineage>
</organism>
<gene>
    <name evidence="2" type="ORF">VNO78_08762</name>
</gene>
<proteinExistence type="predicted"/>
<comment type="caution">
    <text evidence="2">The sequence shown here is derived from an EMBL/GenBank/DDBJ whole genome shotgun (WGS) entry which is preliminary data.</text>
</comment>
<dbReference type="AlphaFoldDB" id="A0AAN9T603"/>
<protein>
    <submittedName>
        <fullName evidence="2">Uncharacterized protein</fullName>
    </submittedName>
</protein>
<dbReference type="Proteomes" id="UP001386955">
    <property type="component" value="Unassembled WGS sequence"/>
</dbReference>
<keyword evidence="3" id="KW-1185">Reference proteome</keyword>
<feature type="region of interest" description="Disordered" evidence="1">
    <location>
        <begin position="17"/>
        <end position="40"/>
    </location>
</feature>
<reference evidence="2 3" key="1">
    <citation type="submission" date="2024-01" db="EMBL/GenBank/DDBJ databases">
        <title>The genomes of 5 underutilized Papilionoideae crops provide insights into root nodulation and disease resistanc.</title>
        <authorList>
            <person name="Jiang F."/>
        </authorList>
    </citation>
    <scope>NUCLEOTIDE SEQUENCE [LARGE SCALE GENOMIC DNA]</scope>
    <source>
        <strain evidence="2">DUOXIRENSHENG_FW03</strain>
        <tissue evidence="2">Leaves</tissue>
    </source>
</reference>
<accession>A0AAN9T603</accession>
<feature type="compositionally biased region" description="Low complexity" evidence="1">
    <location>
        <begin position="17"/>
        <end position="26"/>
    </location>
</feature>